<keyword evidence="7" id="KW-0813">Transport</keyword>
<dbReference type="InterPro" id="IPR004152">
    <property type="entry name" value="GAT_dom"/>
</dbReference>
<evidence type="ECO:0000256" key="9">
    <source>
        <dbReference type="ARBA" id="ARBA00022927"/>
    </source>
</evidence>
<dbReference type="Gene3D" id="1.25.40.90">
    <property type="match status" value="1"/>
</dbReference>
<evidence type="ECO:0000256" key="2">
    <source>
        <dbReference type="ARBA" id="ARBA00004125"/>
    </source>
</evidence>
<dbReference type="GO" id="GO:0043130">
    <property type="term" value="F:ubiquitin binding"/>
    <property type="evidence" value="ECO:0007669"/>
    <property type="project" value="InterPro"/>
</dbReference>
<evidence type="ECO:0000256" key="1">
    <source>
        <dbReference type="ARBA" id="ARBA00002654"/>
    </source>
</evidence>
<dbReference type="SUPFAM" id="SSF50044">
    <property type="entry name" value="SH3-domain"/>
    <property type="match status" value="1"/>
</dbReference>
<dbReference type="Proteomes" id="UP001150925">
    <property type="component" value="Unassembled WGS sequence"/>
</dbReference>
<feature type="region of interest" description="Disordered" evidence="12">
    <location>
        <begin position="181"/>
        <end position="201"/>
    </location>
</feature>
<dbReference type="InterPro" id="IPR003903">
    <property type="entry name" value="UIM_dom"/>
</dbReference>
<feature type="compositionally biased region" description="Polar residues" evidence="12">
    <location>
        <begin position="459"/>
        <end position="473"/>
    </location>
</feature>
<dbReference type="SMART" id="SM00326">
    <property type="entry name" value="SH3"/>
    <property type="match status" value="1"/>
</dbReference>
<dbReference type="InterPro" id="IPR050670">
    <property type="entry name" value="STAM"/>
</dbReference>
<dbReference type="PRINTS" id="PR00452">
    <property type="entry name" value="SH3DOMAIN"/>
</dbReference>
<keyword evidence="9" id="KW-0653">Protein transport</keyword>
<dbReference type="Gene3D" id="2.30.30.40">
    <property type="entry name" value="SH3 Domains"/>
    <property type="match status" value="1"/>
</dbReference>
<reference evidence="15" key="1">
    <citation type="submission" date="2022-07" db="EMBL/GenBank/DDBJ databases">
        <title>Phylogenomic reconstructions and comparative analyses of Kickxellomycotina fungi.</title>
        <authorList>
            <person name="Reynolds N.K."/>
            <person name="Stajich J.E."/>
            <person name="Barry K."/>
            <person name="Grigoriev I.V."/>
            <person name="Crous P."/>
            <person name="Smith M.E."/>
        </authorList>
    </citation>
    <scope>NUCLEOTIDE SEQUENCE</scope>
    <source>
        <strain evidence="15">RSA 1196</strain>
    </source>
</reference>
<feature type="region of interest" description="Disordered" evidence="12">
    <location>
        <begin position="439"/>
        <end position="507"/>
    </location>
</feature>
<dbReference type="PROSITE" id="PS50330">
    <property type="entry name" value="UIM"/>
    <property type="match status" value="1"/>
</dbReference>
<comment type="function">
    <text evidence="1">Component of the ESCRT-0 complex which is the sorting receptor for ubiquitinated cargo proteins at the multivesicular body (MVB).</text>
</comment>
<evidence type="ECO:0000256" key="3">
    <source>
        <dbReference type="ARBA" id="ARBA00009666"/>
    </source>
</evidence>
<dbReference type="InterPro" id="IPR008942">
    <property type="entry name" value="ENTH_VHS"/>
</dbReference>
<dbReference type="Pfam" id="PF00790">
    <property type="entry name" value="VHS"/>
    <property type="match status" value="1"/>
</dbReference>
<dbReference type="GO" id="GO:0043328">
    <property type="term" value="P:protein transport to vacuole involved in ubiquitin-dependent protein catabolic process via the multivesicular body sorting pathway"/>
    <property type="evidence" value="ECO:0007669"/>
    <property type="project" value="TreeGrafter"/>
</dbReference>
<organism evidence="15 16">
    <name type="scientific">Dispira parvispora</name>
    <dbReference type="NCBI Taxonomy" id="1520584"/>
    <lineage>
        <taxon>Eukaryota</taxon>
        <taxon>Fungi</taxon>
        <taxon>Fungi incertae sedis</taxon>
        <taxon>Zoopagomycota</taxon>
        <taxon>Kickxellomycotina</taxon>
        <taxon>Dimargaritomycetes</taxon>
        <taxon>Dimargaritales</taxon>
        <taxon>Dimargaritaceae</taxon>
        <taxon>Dispira</taxon>
    </lineage>
</organism>
<feature type="compositionally biased region" description="Polar residues" evidence="12">
    <location>
        <begin position="486"/>
        <end position="498"/>
    </location>
</feature>
<evidence type="ECO:0000313" key="16">
    <source>
        <dbReference type="Proteomes" id="UP001150925"/>
    </source>
</evidence>
<evidence type="ECO:0000259" key="14">
    <source>
        <dbReference type="PROSITE" id="PS50179"/>
    </source>
</evidence>
<evidence type="ECO:0000256" key="5">
    <source>
        <dbReference type="ARBA" id="ARBA00018978"/>
    </source>
</evidence>
<dbReference type="PRINTS" id="PR00499">
    <property type="entry name" value="P67PHOX"/>
</dbReference>
<dbReference type="PROSITE" id="PS50002">
    <property type="entry name" value="SH3"/>
    <property type="match status" value="1"/>
</dbReference>
<dbReference type="GO" id="GO:0035091">
    <property type="term" value="F:phosphatidylinositol binding"/>
    <property type="evidence" value="ECO:0007669"/>
    <property type="project" value="InterPro"/>
</dbReference>
<dbReference type="EMBL" id="JANBPY010001394">
    <property type="protein sequence ID" value="KAJ1960225.1"/>
    <property type="molecule type" value="Genomic_DNA"/>
</dbReference>
<evidence type="ECO:0000256" key="11">
    <source>
        <dbReference type="PROSITE-ProRule" id="PRU00192"/>
    </source>
</evidence>
<evidence type="ECO:0000256" key="6">
    <source>
        <dbReference type="ARBA" id="ARBA00022443"/>
    </source>
</evidence>
<dbReference type="SMART" id="SM00288">
    <property type="entry name" value="VHS"/>
    <property type="match status" value="1"/>
</dbReference>
<evidence type="ECO:0000256" key="10">
    <source>
        <dbReference type="ARBA" id="ARBA00023136"/>
    </source>
</evidence>
<dbReference type="InterPro" id="IPR001452">
    <property type="entry name" value="SH3_domain"/>
</dbReference>
<evidence type="ECO:0000259" key="13">
    <source>
        <dbReference type="PROSITE" id="PS50002"/>
    </source>
</evidence>
<dbReference type="PANTHER" id="PTHR45929:SF3">
    <property type="entry name" value="JAK PATHWAY SIGNAL TRANSDUCTION ADAPTOR MOLECULE"/>
    <property type="match status" value="1"/>
</dbReference>
<dbReference type="GO" id="GO:0010008">
    <property type="term" value="C:endosome membrane"/>
    <property type="evidence" value="ECO:0007669"/>
    <property type="project" value="UniProtKB-SubCell"/>
</dbReference>
<dbReference type="InterPro" id="IPR036028">
    <property type="entry name" value="SH3-like_dom_sf"/>
</dbReference>
<dbReference type="FunFam" id="2.30.30.40:FF:000072">
    <property type="entry name" value="Unconventional Myosin IB"/>
    <property type="match status" value="1"/>
</dbReference>
<feature type="domain" description="VHS" evidence="14">
    <location>
        <begin position="15"/>
        <end position="144"/>
    </location>
</feature>
<evidence type="ECO:0000256" key="8">
    <source>
        <dbReference type="ARBA" id="ARBA00022753"/>
    </source>
</evidence>
<dbReference type="CDD" id="cd11805">
    <property type="entry name" value="SH3_GRB2_like_C"/>
    <property type="match status" value="1"/>
</dbReference>
<dbReference type="OrthoDB" id="10255964at2759"/>
<protein>
    <recommendedName>
        <fullName evidence="4">Class E vacuolar protein-sorting machinery protein HSE1</fullName>
    </recommendedName>
    <alternativeName>
        <fullName evidence="5">Class E vacuolar protein-sorting machinery protein hse1</fullName>
    </alternativeName>
</protein>
<comment type="subcellular location">
    <subcellularLocation>
        <location evidence="2">Endosome membrane</location>
        <topology evidence="2">Peripheral membrane protein</topology>
        <orientation evidence="2">Cytoplasmic side</orientation>
    </subcellularLocation>
</comment>
<evidence type="ECO:0000313" key="15">
    <source>
        <dbReference type="EMBL" id="KAJ1960225.1"/>
    </source>
</evidence>
<sequence length="507" mass="56716">MFRTANPFEAQVAKATSEDLVTENWELFMNICDRIGRSETNARDCMAAIQKRMLHRNANVVLYTLSLTDALAKNCGKTAQREISSRAFTSTLVRVLNDKSVHEVVKKHTLEYIQRWAFEFRSDPDLGLMEEVYHELQAQNFQFPSPQKPEKVPAKKELQRQKEEDELQLAIALSLSESEAQKQQHTSITQKPPVASASQSKAVGSTYLSSPSIAAPHVDQQGSQRGPVARVKALFDFQATEPGELGFFKGDIIDVLDQKYKDWWKGRLRNQTGIFPANYVQLIREPSPSDLAKEYETETRVLNSVQQVDQLLHLLDTTDPRMGNISENETLQSLYHDVLTLRPTLIQLIEKYTQKRDEMVALNEKFNRTVQMYDSLLSTSTGQYRQPTGSGVPPPQQQAMYAQPMPNAGQPAPNVHYPAPPGVANVTPAHPGHVSHTAIPQPYSSTPAQGAAPYPPTAYDTSNPMPQQPTAQTYYAYPPSQEAPATVQQPVHLSTPHTQPYPPMQGQ</sequence>
<name>A0A9W8E0T1_9FUNG</name>
<keyword evidence="8" id="KW-0967">Endosome</keyword>
<feature type="domain" description="SH3" evidence="13">
    <location>
        <begin position="226"/>
        <end position="285"/>
    </location>
</feature>
<dbReference type="AlphaFoldDB" id="A0A9W8E0T1"/>
<accession>A0A9W8E0T1</accession>
<keyword evidence="16" id="KW-1185">Reference proteome</keyword>
<gene>
    <name evidence="15" type="primary">HSE1_2</name>
    <name evidence="15" type="ORF">IWQ62_004307</name>
</gene>
<proteinExistence type="inferred from homology"/>
<dbReference type="Pfam" id="PF00018">
    <property type="entry name" value="SH3_1"/>
    <property type="match status" value="1"/>
</dbReference>
<dbReference type="SUPFAM" id="SSF89009">
    <property type="entry name" value="GAT-like domain"/>
    <property type="match status" value="1"/>
</dbReference>
<evidence type="ECO:0000256" key="12">
    <source>
        <dbReference type="SAM" id="MobiDB-lite"/>
    </source>
</evidence>
<dbReference type="PROSITE" id="PS50179">
    <property type="entry name" value="VHS"/>
    <property type="match status" value="1"/>
</dbReference>
<dbReference type="Pfam" id="PF03127">
    <property type="entry name" value="GAT"/>
    <property type="match status" value="1"/>
</dbReference>
<keyword evidence="10" id="KW-0472">Membrane</keyword>
<keyword evidence="6 11" id="KW-0728">SH3 domain</keyword>
<dbReference type="Gene3D" id="1.20.5.1940">
    <property type="match status" value="1"/>
</dbReference>
<dbReference type="GO" id="GO:0033565">
    <property type="term" value="C:ESCRT-0 complex"/>
    <property type="evidence" value="ECO:0007669"/>
    <property type="project" value="TreeGrafter"/>
</dbReference>
<comment type="caution">
    <text evidence="15">The sequence shown here is derived from an EMBL/GenBank/DDBJ whole genome shotgun (WGS) entry which is preliminary data.</text>
</comment>
<dbReference type="InterPro" id="IPR002014">
    <property type="entry name" value="VHS_dom"/>
</dbReference>
<dbReference type="PANTHER" id="PTHR45929">
    <property type="entry name" value="JAK PATHWAY SIGNAL TRANSDUCTION ADAPTOR MOLECULE"/>
    <property type="match status" value="1"/>
</dbReference>
<evidence type="ECO:0000256" key="4">
    <source>
        <dbReference type="ARBA" id="ARBA00017923"/>
    </source>
</evidence>
<evidence type="ECO:0000256" key="7">
    <source>
        <dbReference type="ARBA" id="ARBA00022448"/>
    </source>
</evidence>
<dbReference type="CDD" id="cd16978">
    <property type="entry name" value="VHS_HSE1"/>
    <property type="match status" value="1"/>
</dbReference>
<dbReference type="SUPFAM" id="SSF48464">
    <property type="entry name" value="ENTH/VHS domain"/>
    <property type="match status" value="1"/>
</dbReference>
<comment type="similarity">
    <text evidence="3">Belongs to the STAM family.</text>
</comment>